<accession>A0A1M6WG21</accession>
<evidence type="ECO:0000313" key="1">
    <source>
        <dbReference type="EMBL" id="SHK92554.1"/>
    </source>
</evidence>
<reference evidence="2" key="1">
    <citation type="submission" date="2016-11" db="EMBL/GenBank/DDBJ databases">
        <authorList>
            <person name="Varghese N."/>
            <person name="Submissions S."/>
        </authorList>
    </citation>
    <scope>NUCLEOTIDE SEQUENCE [LARGE SCALE GENOMIC DNA]</scope>
    <source>
        <strain evidence="2">DSM 22212</strain>
    </source>
</reference>
<gene>
    <name evidence="1" type="ORF">SAMN04488087_2313</name>
</gene>
<dbReference type="AlphaFoldDB" id="A0A1M6WG21"/>
<sequence length="127" mass="14625">MQLSLMLWLLTGFRAVAQEEPWWTAVWKPLLTYRGVEITYLFYSEQNTSYNGVVLRLHNRNAFPVTLRFQVVFRADDGSEQTAWVADTLQAGEMRTGGLAGLFWTPFRDGRSLTALGLRKIRIQALR</sequence>
<keyword evidence="2" id="KW-1185">Reference proteome</keyword>
<dbReference type="STRING" id="633813.SAMN04488087_2313"/>
<organism evidence="1 2">
    <name type="scientific">Rhodothermus profundi</name>
    <dbReference type="NCBI Taxonomy" id="633813"/>
    <lineage>
        <taxon>Bacteria</taxon>
        <taxon>Pseudomonadati</taxon>
        <taxon>Rhodothermota</taxon>
        <taxon>Rhodothermia</taxon>
        <taxon>Rhodothermales</taxon>
        <taxon>Rhodothermaceae</taxon>
        <taxon>Rhodothermus</taxon>
    </lineage>
</organism>
<evidence type="ECO:0000313" key="2">
    <source>
        <dbReference type="Proteomes" id="UP000185812"/>
    </source>
</evidence>
<proteinExistence type="predicted"/>
<name>A0A1M6WG21_9BACT</name>
<protein>
    <submittedName>
        <fullName evidence="1">Uncharacterized protein</fullName>
    </submittedName>
</protein>
<dbReference type="Proteomes" id="UP000185812">
    <property type="component" value="Unassembled WGS sequence"/>
</dbReference>
<dbReference type="EMBL" id="FRAU01000008">
    <property type="protein sequence ID" value="SHK92554.1"/>
    <property type="molecule type" value="Genomic_DNA"/>
</dbReference>